<evidence type="ECO:0000313" key="2">
    <source>
        <dbReference type="EMBL" id="KAJ8873199.1"/>
    </source>
</evidence>
<comment type="caution">
    <text evidence="2">The sequence shown here is derived from an EMBL/GenBank/DDBJ whole genome shotgun (WGS) entry which is preliminary data.</text>
</comment>
<dbReference type="Proteomes" id="UP001159363">
    <property type="component" value="Chromosome 10"/>
</dbReference>
<protein>
    <submittedName>
        <fullName evidence="2">Uncharacterized protein</fullName>
    </submittedName>
</protein>
<reference evidence="2 3" key="1">
    <citation type="submission" date="2023-02" db="EMBL/GenBank/DDBJ databases">
        <title>LHISI_Scaffold_Assembly.</title>
        <authorList>
            <person name="Stuart O.P."/>
            <person name="Cleave R."/>
            <person name="Magrath M.J.L."/>
            <person name="Mikheyev A.S."/>
        </authorList>
    </citation>
    <scope>NUCLEOTIDE SEQUENCE [LARGE SCALE GENOMIC DNA]</scope>
    <source>
        <strain evidence="2">Daus_M_001</strain>
        <tissue evidence="2">Leg muscle</tissue>
    </source>
</reference>
<keyword evidence="3" id="KW-1185">Reference proteome</keyword>
<feature type="compositionally biased region" description="Polar residues" evidence="1">
    <location>
        <begin position="140"/>
        <end position="161"/>
    </location>
</feature>
<evidence type="ECO:0000256" key="1">
    <source>
        <dbReference type="SAM" id="MobiDB-lite"/>
    </source>
</evidence>
<gene>
    <name evidence="2" type="ORF">PR048_026832</name>
</gene>
<organism evidence="2 3">
    <name type="scientific">Dryococelus australis</name>
    <dbReference type="NCBI Taxonomy" id="614101"/>
    <lineage>
        <taxon>Eukaryota</taxon>
        <taxon>Metazoa</taxon>
        <taxon>Ecdysozoa</taxon>
        <taxon>Arthropoda</taxon>
        <taxon>Hexapoda</taxon>
        <taxon>Insecta</taxon>
        <taxon>Pterygota</taxon>
        <taxon>Neoptera</taxon>
        <taxon>Polyneoptera</taxon>
        <taxon>Phasmatodea</taxon>
        <taxon>Verophasmatodea</taxon>
        <taxon>Anareolatae</taxon>
        <taxon>Phasmatidae</taxon>
        <taxon>Eurycanthinae</taxon>
        <taxon>Dryococelus</taxon>
    </lineage>
</organism>
<dbReference type="EMBL" id="JARBHB010000011">
    <property type="protein sequence ID" value="KAJ8873199.1"/>
    <property type="molecule type" value="Genomic_DNA"/>
</dbReference>
<proteinExistence type="predicted"/>
<accession>A0ABQ9GME1</accession>
<feature type="region of interest" description="Disordered" evidence="1">
    <location>
        <begin position="140"/>
        <end position="173"/>
    </location>
</feature>
<name>A0ABQ9GME1_9NEOP</name>
<evidence type="ECO:0000313" key="3">
    <source>
        <dbReference type="Proteomes" id="UP001159363"/>
    </source>
</evidence>
<sequence length="182" mass="19160">MDGRMSSTWDFLTGILRIFIVCRSEMVKHRCVPVLANVTCADGRAVAESHPSEHGTLSAAQSEYLSQFTQPDSLKSAVGIGSGGVGVSSSFGVANTSYTDTTSSAYQPPSPPSSFTATSAASFSTANYVGSSSTYATQIQDSSLEVPSSAAPPTQTLPSRTKTQRPRVPPPSKVQWQCLLMS</sequence>